<dbReference type="EMBL" id="BQKY01000014">
    <property type="protein sequence ID" value="GJN93513.1"/>
    <property type="molecule type" value="Genomic_DNA"/>
</dbReference>
<dbReference type="Gene3D" id="3.40.605.10">
    <property type="entry name" value="Aldehyde Dehydrogenase, Chain A, domain 1"/>
    <property type="match status" value="1"/>
</dbReference>
<dbReference type="PROSITE" id="PS00687">
    <property type="entry name" value="ALDEHYDE_DEHYDR_GLU"/>
    <property type="match status" value="1"/>
</dbReference>
<dbReference type="Pfam" id="PF00171">
    <property type="entry name" value="Aldedh"/>
    <property type="match status" value="1"/>
</dbReference>
<dbReference type="AlphaFoldDB" id="A0AAV5GTH8"/>
<protein>
    <recommendedName>
        <fullName evidence="4">Aldehyde dehydrogenase domain-containing protein</fullName>
    </recommendedName>
</protein>
<accession>A0AAV5GTH8</accession>
<evidence type="ECO:0000256" key="3">
    <source>
        <dbReference type="RuleBase" id="RU003345"/>
    </source>
</evidence>
<evidence type="ECO:0000313" key="6">
    <source>
        <dbReference type="Proteomes" id="UP001342314"/>
    </source>
</evidence>
<keyword evidence="6" id="KW-1185">Reference proteome</keyword>
<name>A0AAV5GTH8_9BASI</name>
<reference evidence="5 6" key="1">
    <citation type="submission" date="2021-12" db="EMBL/GenBank/DDBJ databases">
        <title>High titer production of polyol ester of fatty acids by Rhodotorula paludigena BS15 towards product separation-free biomass refinery.</title>
        <authorList>
            <person name="Mano J."/>
            <person name="Ono H."/>
            <person name="Tanaka T."/>
            <person name="Naito K."/>
            <person name="Sushida H."/>
            <person name="Ike M."/>
            <person name="Tokuyasu K."/>
            <person name="Kitaoka M."/>
        </authorList>
    </citation>
    <scope>NUCLEOTIDE SEQUENCE [LARGE SCALE GENOMIC DNA]</scope>
    <source>
        <strain evidence="5 6">BS15</strain>
    </source>
</reference>
<dbReference type="InterPro" id="IPR016162">
    <property type="entry name" value="Ald_DH_N"/>
</dbReference>
<evidence type="ECO:0000313" key="5">
    <source>
        <dbReference type="EMBL" id="GJN93513.1"/>
    </source>
</evidence>
<dbReference type="InterPro" id="IPR015590">
    <property type="entry name" value="Aldehyde_DH_dom"/>
</dbReference>
<feature type="active site" evidence="2">
    <location>
        <position position="303"/>
    </location>
</feature>
<dbReference type="InterPro" id="IPR029510">
    <property type="entry name" value="Ald_DH_CS_GLU"/>
</dbReference>
<dbReference type="GO" id="GO:0009450">
    <property type="term" value="P:gamma-aminobutyric acid catabolic process"/>
    <property type="evidence" value="ECO:0007669"/>
    <property type="project" value="TreeGrafter"/>
</dbReference>
<evidence type="ECO:0000256" key="1">
    <source>
        <dbReference type="ARBA" id="ARBA00023002"/>
    </source>
</evidence>
<dbReference type="GO" id="GO:0004777">
    <property type="term" value="F:succinate-semialdehyde dehydrogenase (NAD+) activity"/>
    <property type="evidence" value="ECO:0007669"/>
    <property type="project" value="TreeGrafter"/>
</dbReference>
<dbReference type="PANTHER" id="PTHR43353:SF6">
    <property type="entry name" value="CYTOPLASMIC ALDEHYDE DEHYDROGENASE (EUROFUNG)"/>
    <property type="match status" value="1"/>
</dbReference>
<comment type="similarity">
    <text evidence="3">Belongs to the aldehyde dehydrogenase family.</text>
</comment>
<dbReference type="SUPFAM" id="SSF53720">
    <property type="entry name" value="ALDH-like"/>
    <property type="match status" value="1"/>
</dbReference>
<dbReference type="Proteomes" id="UP001342314">
    <property type="component" value="Unassembled WGS sequence"/>
</dbReference>
<dbReference type="InterPro" id="IPR050740">
    <property type="entry name" value="Aldehyde_DH_Superfamily"/>
</dbReference>
<evidence type="ECO:0000259" key="4">
    <source>
        <dbReference type="Pfam" id="PF00171"/>
    </source>
</evidence>
<evidence type="ECO:0000256" key="2">
    <source>
        <dbReference type="PROSITE-ProRule" id="PRU10007"/>
    </source>
</evidence>
<dbReference type="CDD" id="cd07105">
    <property type="entry name" value="ALDH_SaliADH"/>
    <property type="match status" value="1"/>
</dbReference>
<dbReference type="PANTHER" id="PTHR43353">
    <property type="entry name" value="SUCCINATE-SEMIALDEHYDE DEHYDROGENASE, MITOCHONDRIAL"/>
    <property type="match status" value="1"/>
</dbReference>
<proteinExistence type="inferred from homology"/>
<keyword evidence="1 3" id="KW-0560">Oxidoreductase</keyword>
<dbReference type="InterPro" id="IPR016163">
    <property type="entry name" value="Ald_DH_C"/>
</dbReference>
<gene>
    <name evidence="5" type="ORF">Rhopal_006570-T1</name>
</gene>
<sequence>MPQMVFLNFPQRFRCRMHPVPPSPGFYKEPLHGHSASDQTAEAVLPRNFNGPRSPVPGLLNGKPFTSGSGSYDVKDPHDSSKVIHSVSSITVDDVPKVVDVAHKAFKSWKKSSVVERRNIFNKAAMILRERLMEFAQNEHEETTSTVGWAAFDHTLAVESIEEVAAAASNALRGEVATTESHQRAYINRCPFGVVLGIAPWNAPATLSQRAVLQPIMAGNTAILKTSEMSPRTHMYLAEIMQQAGLPDGVLTIVHVAPKDAPAVTEALIAHDAVMKVNFTGSTRVGQIVAQTCGKYLKPVVLELGGKAPAIVCEDANLEHAANAVKFGGLFHSGQICMATQTAIVHEAVADKFLALLTANYPKASNDKDAVLRGLFTETSAKRVKEAIEDAVSKGAQIIAGENKLEGNVIQPCLLKGVTEDMRIYREEMFAPVFSVLTFKDDEKAIFYANDHEYGLAASVFTSDIDRGLRIADEIDSGMVHINGATVHDHPQIPHGGVKRSGFGRFNGIEGIREFTHLKSVTVNFPHASYPAPSS</sequence>
<feature type="domain" description="Aldehyde dehydrogenase" evidence="4">
    <location>
        <begin position="69"/>
        <end position="521"/>
    </location>
</feature>
<dbReference type="Gene3D" id="3.40.309.10">
    <property type="entry name" value="Aldehyde Dehydrogenase, Chain A, domain 2"/>
    <property type="match status" value="1"/>
</dbReference>
<organism evidence="5 6">
    <name type="scientific">Rhodotorula paludigena</name>
    <dbReference type="NCBI Taxonomy" id="86838"/>
    <lineage>
        <taxon>Eukaryota</taxon>
        <taxon>Fungi</taxon>
        <taxon>Dikarya</taxon>
        <taxon>Basidiomycota</taxon>
        <taxon>Pucciniomycotina</taxon>
        <taxon>Microbotryomycetes</taxon>
        <taxon>Sporidiobolales</taxon>
        <taxon>Sporidiobolaceae</taxon>
        <taxon>Rhodotorula</taxon>
    </lineage>
</organism>
<comment type="caution">
    <text evidence="5">The sequence shown here is derived from an EMBL/GenBank/DDBJ whole genome shotgun (WGS) entry which is preliminary data.</text>
</comment>
<dbReference type="InterPro" id="IPR016161">
    <property type="entry name" value="Ald_DH/histidinol_DH"/>
</dbReference>